<organism evidence="2 3">
    <name type="scientific">Nicotiana sylvestris</name>
    <name type="common">Wood tobacco</name>
    <name type="synonym">South American tobacco</name>
    <dbReference type="NCBI Taxonomy" id="4096"/>
    <lineage>
        <taxon>Eukaryota</taxon>
        <taxon>Viridiplantae</taxon>
        <taxon>Streptophyta</taxon>
        <taxon>Embryophyta</taxon>
        <taxon>Tracheophyta</taxon>
        <taxon>Spermatophyta</taxon>
        <taxon>Magnoliopsida</taxon>
        <taxon>eudicotyledons</taxon>
        <taxon>Gunneridae</taxon>
        <taxon>Pentapetalae</taxon>
        <taxon>asterids</taxon>
        <taxon>lamiids</taxon>
        <taxon>Solanales</taxon>
        <taxon>Solanaceae</taxon>
        <taxon>Nicotianoideae</taxon>
        <taxon>Nicotianeae</taxon>
        <taxon>Nicotiana</taxon>
    </lineage>
</organism>
<accession>A0A1U7WEQ0</accession>
<protein>
    <submittedName>
        <fullName evidence="3">Uncharacterized protein LOC104226772</fullName>
    </submittedName>
</protein>
<name>A0A1U7WEQ0_NICSY</name>
<evidence type="ECO:0000313" key="3">
    <source>
        <dbReference type="RefSeq" id="XP_009777133.1"/>
    </source>
</evidence>
<evidence type="ECO:0000313" key="2">
    <source>
        <dbReference type="Proteomes" id="UP000189701"/>
    </source>
</evidence>
<keyword evidence="2" id="KW-1185">Reference proteome</keyword>
<reference evidence="2" key="1">
    <citation type="journal article" date="2013" name="Genome Biol.">
        <title>Reference genomes and transcriptomes of Nicotiana sylvestris and Nicotiana tomentosiformis.</title>
        <authorList>
            <person name="Sierro N."/>
            <person name="Battey J.N."/>
            <person name="Ouadi S."/>
            <person name="Bovet L."/>
            <person name="Goepfert S."/>
            <person name="Bakaher N."/>
            <person name="Peitsch M.C."/>
            <person name="Ivanov N.V."/>
        </authorList>
    </citation>
    <scope>NUCLEOTIDE SEQUENCE [LARGE SCALE GENOMIC DNA]</scope>
</reference>
<dbReference type="AlphaFoldDB" id="A0A1U7WEQ0"/>
<sequence>MERKRKTAVEPSRISSRLKAIREEKGMSKPLAVIEERRRKRKPKSARYTKLPKIAGEKGTERKPRKMTKKKAITDNEVNGVEISLLTSDSNEALREQNFKLALDLSYLRGKVDLVSESSYLRGKLDAVSDIPHPRCSYLHCLFPGLKLLSPC</sequence>
<feature type="compositionally biased region" description="Basic residues" evidence="1">
    <location>
        <begin position="38"/>
        <end position="47"/>
    </location>
</feature>
<feature type="region of interest" description="Disordered" evidence="1">
    <location>
        <begin position="1"/>
        <end position="70"/>
    </location>
</feature>
<reference evidence="3" key="2">
    <citation type="submission" date="2025-08" db="UniProtKB">
        <authorList>
            <consortium name="RefSeq"/>
        </authorList>
    </citation>
    <scope>IDENTIFICATION</scope>
    <source>
        <tissue evidence="3">Leaf</tissue>
    </source>
</reference>
<proteinExistence type="predicted"/>
<gene>
    <name evidence="3" type="primary">LOC104226772</name>
</gene>
<evidence type="ECO:0000256" key="1">
    <source>
        <dbReference type="SAM" id="MobiDB-lite"/>
    </source>
</evidence>
<dbReference type="Proteomes" id="UP000189701">
    <property type="component" value="Unplaced"/>
</dbReference>
<dbReference type="RefSeq" id="XP_009777133.1">
    <property type="nucleotide sequence ID" value="XM_009778831.1"/>
</dbReference>